<reference evidence="2 3" key="1">
    <citation type="submission" date="2020-10" db="EMBL/GenBank/DDBJ databases">
        <title>Sequencing the genomes of 1000 actinobacteria strains.</title>
        <authorList>
            <person name="Klenk H.-P."/>
        </authorList>
    </citation>
    <scope>NUCLEOTIDE SEQUENCE [LARGE SCALE GENOMIC DNA]</scope>
    <source>
        <strain evidence="2 3">DSM 7307</strain>
    </source>
</reference>
<protein>
    <submittedName>
        <fullName evidence="2">Uncharacterized protein</fullName>
    </submittedName>
</protein>
<comment type="caution">
    <text evidence="2">The sequence shown here is derived from an EMBL/GenBank/DDBJ whole genome shotgun (WGS) entry which is preliminary data.</text>
</comment>
<evidence type="ECO:0000256" key="1">
    <source>
        <dbReference type="SAM" id="MobiDB-lite"/>
    </source>
</evidence>
<dbReference type="Proteomes" id="UP000620262">
    <property type="component" value="Unassembled WGS sequence"/>
</dbReference>
<evidence type="ECO:0000313" key="3">
    <source>
        <dbReference type="Proteomes" id="UP000620262"/>
    </source>
</evidence>
<dbReference type="EMBL" id="JADBEC010000002">
    <property type="protein sequence ID" value="MBE1507737.1"/>
    <property type="molecule type" value="Genomic_DNA"/>
</dbReference>
<accession>A0ABR9IWZ2</accession>
<evidence type="ECO:0000313" key="2">
    <source>
        <dbReference type="EMBL" id="MBE1507737.1"/>
    </source>
</evidence>
<gene>
    <name evidence="2" type="ORF">H4W29_004982</name>
</gene>
<feature type="region of interest" description="Disordered" evidence="1">
    <location>
        <begin position="13"/>
        <end position="35"/>
    </location>
</feature>
<keyword evidence="3" id="KW-1185">Reference proteome</keyword>
<name>A0ABR9IWZ2_RHIVS</name>
<proteinExistence type="predicted"/>
<organism evidence="2 3">
    <name type="scientific">Rhizobium viscosum</name>
    <name type="common">Arthrobacter viscosus</name>
    <dbReference type="NCBI Taxonomy" id="1673"/>
    <lineage>
        <taxon>Bacteria</taxon>
        <taxon>Pseudomonadati</taxon>
        <taxon>Pseudomonadota</taxon>
        <taxon>Alphaproteobacteria</taxon>
        <taxon>Hyphomicrobiales</taxon>
        <taxon>Rhizobiaceae</taxon>
        <taxon>Rhizobium/Agrobacterium group</taxon>
        <taxon>Rhizobium</taxon>
    </lineage>
</organism>
<sequence>MFVETTRKIVDEPVVNPGPNRGPTLVLAVPQGQGQ</sequence>